<evidence type="ECO:0000313" key="6">
    <source>
        <dbReference type="EMBL" id="MBU3060414.1"/>
    </source>
</evidence>
<keyword evidence="4" id="KW-0274">FAD</keyword>
<dbReference type="InterPro" id="IPR036188">
    <property type="entry name" value="FAD/NAD-bd_sf"/>
</dbReference>
<dbReference type="Gene3D" id="3.50.50.60">
    <property type="entry name" value="FAD/NAD(P)-binding domain"/>
    <property type="match status" value="1"/>
</dbReference>
<name>A0ABS6AQX4_9NOCA</name>
<evidence type="ECO:0000313" key="7">
    <source>
        <dbReference type="Proteomes" id="UP000733379"/>
    </source>
</evidence>
<evidence type="ECO:0000256" key="1">
    <source>
        <dbReference type="ARBA" id="ARBA00001974"/>
    </source>
</evidence>
<dbReference type="RefSeq" id="WP_215915283.1">
    <property type="nucleotide sequence ID" value="NZ_JAHKNI010000001.1"/>
</dbReference>
<organism evidence="6 7">
    <name type="scientific">Nocardia albiluteola</name>
    <dbReference type="NCBI Taxonomy" id="2842303"/>
    <lineage>
        <taxon>Bacteria</taxon>
        <taxon>Bacillati</taxon>
        <taxon>Actinomycetota</taxon>
        <taxon>Actinomycetes</taxon>
        <taxon>Mycobacteriales</taxon>
        <taxon>Nocardiaceae</taxon>
        <taxon>Nocardia</taxon>
    </lineage>
</organism>
<evidence type="ECO:0000256" key="2">
    <source>
        <dbReference type="ARBA" id="ARBA00010790"/>
    </source>
</evidence>
<keyword evidence="7" id="KW-1185">Reference proteome</keyword>
<protein>
    <submittedName>
        <fullName evidence="6">Uncharacterized protein</fullName>
    </submittedName>
</protein>
<dbReference type="PANTHER" id="PTHR42784:SF1">
    <property type="entry name" value="PYRANOSE 2-OXIDASE"/>
    <property type="match status" value="1"/>
</dbReference>
<sequence>MSVAVAIVGGGMAGLEVAASLASRPGLEIEVFERGPFLRREHIDWDTAVYSGDEKTRRWTGVDWGAGGGLTERLGGRSLCYHGVLLEIESSALADWPREWVHLLTGREGAYGEVRTSLVAEFPELRPRSLSPAAVRLGMKHVPQAAYFDARSEGFRAYSPLQPALRLAEAGDCLRITRAAAQRLRRTANGSWSIDLIDECGNTYTRSDFQCCVLAASAISNVSLLSQTLQQELTTHITDHLCAGALLRLPPGNELDTFRHRMLWSGYIPLPSTGANIFVQERAPLPNGDRFVEIFAVIEQGRSRANYSELTATPGKGGHAPRTYVTGKVSTDDRARVTDVKRQIRQIIDQIAEGVPEDVTRRESEDALLKYDDAYSAVAEHRLAGTFAWFGHPYGSFEHEACSHPIGFDGPLTVTRHLEVEGMPGLYLAGPGNFVRPGAANPALTILAMSRFLADTISAACR</sequence>
<dbReference type="Pfam" id="PF13450">
    <property type="entry name" value="NAD_binding_8"/>
    <property type="match status" value="1"/>
</dbReference>
<gene>
    <name evidence="6" type="ORF">KO481_02610</name>
</gene>
<dbReference type="SUPFAM" id="SSF51905">
    <property type="entry name" value="FAD/NAD(P)-binding domain"/>
    <property type="match status" value="1"/>
</dbReference>
<accession>A0ABS6AQX4</accession>
<evidence type="ECO:0000256" key="5">
    <source>
        <dbReference type="ARBA" id="ARBA00023002"/>
    </source>
</evidence>
<evidence type="ECO:0000256" key="4">
    <source>
        <dbReference type="ARBA" id="ARBA00022827"/>
    </source>
</evidence>
<dbReference type="EMBL" id="JAHKNI010000001">
    <property type="protein sequence ID" value="MBU3060414.1"/>
    <property type="molecule type" value="Genomic_DNA"/>
</dbReference>
<dbReference type="Proteomes" id="UP000733379">
    <property type="component" value="Unassembled WGS sequence"/>
</dbReference>
<keyword evidence="3" id="KW-0285">Flavoprotein</keyword>
<evidence type="ECO:0000256" key="3">
    <source>
        <dbReference type="ARBA" id="ARBA00022630"/>
    </source>
</evidence>
<comment type="cofactor">
    <cofactor evidence="1">
        <name>FAD</name>
        <dbReference type="ChEBI" id="CHEBI:57692"/>
    </cofactor>
</comment>
<comment type="similarity">
    <text evidence="2">Belongs to the GMC oxidoreductase family.</text>
</comment>
<dbReference type="InterPro" id="IPR051473">
    <property type="entry name" value="P2Ox-like"/>
</dbReference>
<keyword evidence="5" id="KW-0560">Oxidoreductase</keyword>
<comment type="caution">
    <text evidence="6">The sequence shown here is derived from an EMBL/GenBank/DDBJ whole genome shotgun (WGS) entry which is preliminary data.</text>
</comment>
<proteinExistence type="inferred from homology"/>
<dbReference type="PANTHER" id="PTHR42784">
    <property type="entry name" value="PYRANOSE 2-OXIDASE"/>
    <property type="match status" value="1"/>
</dbReference>
<reference evidence="6 7" key="1">
    <citation type="submission" date="2021-06" db="EMBL/GenBank/DDBJ databases">
        <title>Actinomycetes sequencing.</title>
        <authorList>
            <person name="Shan Q."/>
        </authorList>
    </citation>
    <scope>NUCLEOTIDE SEQUENCE [LARGE SCALE GENOMIC DNA]</scope>
    <source>
        <strain evidence="6 7">NEAU-G5</strain>
    </source>
</reference>